<comment type="subcellular location">
    <subcellularLocation>
        <location evidence="1">Cytoplasm</location>
        <location evidence="1">Cytoskeleton</location>
        <location evidence="1">Microtubule organizing center</location>
        <location evidence="1">Centrosome</location>
        <location evidence="1">Centriole</location>
    </subcellularLocation>
</comment>
<sequence>SPLRSLETLNLSYNQIEDVSGLKCFSGPAYHLGYLALHGNKLRSIKDVILAVGEIKSLHNMVLRQEGSGNPLCHIQGYEQDFWSNLPQLETLNGLDKSGKLARNLESVASIPGLEAYLDFLLSSSQDQQSQSGSSMPVLTTPKIDAVIEQFK</sequence>
<keyword evidence="5" id="KW-0677">Repeat</keyword>
<dbReference type="PANTHER" id="PTHR15454:SF34">
    <property type="entry name" value="LEUCINE-RICH REPEAT AND COILED-COIL DOMAIN-CONTAINING PROTEIN 1"/>
    <property type="match status" value="1"/>
</dbReference>
<keyword evidence="2" id="KW-0963">Cytoplasm</keyword>
<keyword evidence="3" id="KW-0433">Leucine-rich repeat</keyword>
<dbReference type="SUPFAM" id="SSF52058">
    <property type="entry name" value="L domain-like"/>
    <property type="match status" value="1"/>
</dbReference>
<evidence type="ECO:0000256" key="1">
    <source>
        <dbReference type="ARBA" id="ARBA00004114"/>
    </source>
</evidence>
<dbReference type="Proteomes" id="UP001497497">
    <property type="component" value="Unassembled WGS sequence"/>
</dbReference>
<keyword evidence="6" id="KW-0498">Mitosis</keyword>
<dbReference type="Gene3D" id="3.80.10.10">
    <property type="entry name" value="Ribonuclease Inhibitor"/>
    <property type="match status" value="1"/>
</dbReference>
<evidence type="ECO:0000256" key="5">
    <source>
        <dbReference type="ARBA" id="ARBA00022737"/>
    </source>
</evidence>
<dbReference type="AlphaFoldDB" id="A0AAV2HZM2"/>
<accession>A0AAV2HZM2</accession>
<dbReference type="PROSITE" id="PS51450">
    <property type="entry name" value="LRR"/>
    <property type="match status" value="1"/>
</dbReference>
<evidence type="ECO:0000256" key="2">
    <source>
        <dbReference type="ARBA" id="ARBA00022490"/>
    </source>
</evidence>
<keyword evidence="7" id="KW-0175">Coiled coil</keyword>
<feature type="non-terminal residue" evidence="13">
    <location>
        <position position="152"/>
    </location>
</feature>
<evidence type="ECO:0000256" key="7">
    <source>
        <dbReference type="ARBA" id="ARBA00023054"/>
    </source>
</evidence>
<keyword evidence="9" id="KW-0131">Cell cycle</keyword>
<dbReference type="InterPro" id="IPR001611">
    <property type="entry name" value="Leu-rich_rpt"/>
</dbReference>
<evidence type="ECO:0000256" key="4">
    <source>
        <dbReference type="ARBA" id="ARBA00022618"/>
    </source>
</evidence>
<keyword evidence="8" id="KW-0206">Cytoskeleton</keyword>
<comment type="function">
    <text evidence="10">Required for the organization of the mitotic spindle. Maintains the structural integrity of centrosomes during mitosis.</text>
</comment>
<evidence type="ECO:0000256" key="6">
    <source>
        <dbReference type="ARBA" id="ARBA00022776"/>
    </source>
</evidence>
<proteinExistence type="inferred from homology"/>
<dbReference type="GO" id="GO:0051301">
    <property type="term" value="P:cell division"/>
    <property type="evidence" value="ECO:0007669"/>
    <property type="project" value="UniProtKB-KW"/>
</dbReference>
<dbReference type="PANTHER" id="PTHR15454">
    <property type="entry name" value="NISCHARIN RELATED"/>
    <property type="match status" value="1"/>
</dbReference>
<reference evidence="13 14" key="1">
    <citation type="submission" date="2024-04" db="EMBL/GenBank/DDBJ databases">
        <authorList>
            <consortium name="Genoscope - CEA"/>
            <person name="William W."/>
        </authorList>
    </citation>
    <scope>NUCLEOTIDE SEQUENCE [LARGE SCALE GENOMIC DNA]</scope>
</reference>
<dbReference type="GO" id="GO:0005814">
    <property type="term" value="C:centriole"/>
    <property type="evidence" value="ECO:0007669"/>
    <property type="project" value="UniProtKB-SubCell"/>
</dbReference>
<name>A0AAV2HZM2_LYMST</name>
<dbReference type="FunFam" id="3.80.10.10:FF:000148">
    <property type="entry name" value="Leucine rich repeat and coiled-coil centrosomal protein 1"/>
    <property type="match status" value="1"/>
</dbReference>
<keyword evidence="14" id="KW-1185">Reference proteome</keyword>
<comment type="similarity">
    <text evidence="11">Belongs to the LRRCC1 family.</text>
</comment>
<evidence type="ECO:0000256" key="9">
    <source>
        <dbReference type="ARBA" id="ARBA00023306"/>
    </source>
</evidence>
<protein>
    <recommendedName>
        <fullName evidence="12">Leucine-rich repeat and coiled-coil domain-containing protein 1</fullName>
    </recommendedName>
</protein>
<evidence type="ECO:0000313" key="14">
    <source>
        <dbReference type="Proteomes" id="UP001497497"/>
    </source>
</evidence>
<dbReference type="InterPro" id="IPR032675">
    <property type="entry name" value="LRR_dom_sf"/>
</dbReference>
<keyword evidence="4" id="KW-0132">Cell division</keyword>
<evidence type="ECO:0000313" key="13">
    <source>
        <dbReference type="EMBL" id="CAL1537744.1"/>
    </source>
</evidence>
<comment type="caution">
    <text evidence="13">The sequence shown here is derived from an EMBL/GenBank/DDBJ whole genome shotgun (WGS) entry which is preliminary data.</text>
</comment>
<organism evidence="13 14">
    <name type="scientific">Lymnaea stagnalis</name>
    <name type="common">Great pond snail</name>
    <name type="synonym">Helix stagnalis</name>
    <dbReference type="NCBI Taxonomy" id="6523"/>
    <lineage>
        <taxon>Eukaryota</taxon>
        <taxon>Metazoa</taxon>
        <taxon>Spiralia</taxon>
        <taxon>Lophotrochozoa</taxon>
        <taxon>Mollusca</taxon>
        <taxon>Gastropoda</taxon>
        <taxon>Heterobranchia</taxon>
        <taxon>Euthyneura</taxon>
        <taxon>Panpulmonata</taxon>
        <taxon>Hygrophila</taxon>
        <taxon>Lymnaeoidea</taxon>
        <taxon>Lymnaeidae</taxon>
        <taxon>Lymnaea</taxon>
    </lineage>
</organism>
<evidence type="ECO:0000256" key="3">
    <source>
        <dbReference type="ARBA" id="ARBA00022614"/>
    </source>
</evidence>
<evidence type="ECO:0000256" key="10">
    <source>
        <dbReference type="ARBA" id="ARBA00054059"/>
    </source>
</evidence>
<gene>
    <name evidence="13" type="ORF">GSLYS_00011646001</name>
</gene>
<evidence type="ECO:0000256" key="8">
    <source>
        <dbReference type="ARBA" id="ARBA00023212"/>
    </source>
</evidence>
<feature type="non-terminal residue" evidence="13">
    <location>
        <position position="1"/>
    </location>
</feature>
<evidence type="ECO:0000256" key="12">
    <source>
        <dbReference type="ARBA" id="ARBA00067351"/>
    </source>
</evidence>
<dbReference type="GO" id="GO:0005737">
    <property type="term" value="C:cytoplasm"/>
    <property type="evidence" value="ECO:0007669"/>
    <property type="project" value="TreeGrafter"/>
</dbReference>
<evidence type="ECO:0000256" key="11">
    <source>
        <dbReference type="ARBA" id="ARBA00061329"/>
    </source>
</evidence>
<dbReference type="EMBL" id="CAXITT010000274">
    <property type="protein sequence ID" value="CAL1537744.1"/>
    <property type="molecule type" value="Genomic_DNA"/>
</dbReference>